<dbReference type="EMBL" id="SRQM01000581">
    <property type="protein sequence ID" value="KAG6108216.1"/>
    <property type="molecule type" value="Genomic_DNA"/>
</dbReference>
<feature type="compositionally biased region" description="Polar residues" evidence="1">
    <location>
        <begin position="16"/>
        <end position="25"/>
    </location>
</feature>
<evidence type="ECO:0000256" key="1">
    <source>
        <dbReference type="SAM" id="MobiDB-lite"/>
    </source>
</evidence>
<reference evidence="2 3" key="1">
    <citation type="journal article" date="2020" name="bioRxiv">
        <title>Whole genome comparisons of ergot fungi reveals the divergence and evolution of species within the genus Claviceps are the result of varying mechanisms driving genome evolution and host range expansion.</title>
        <authorList>
            <person name="Wyka S.A."/>
            <person name="Mondo S.J."/>
            <person name="Liu M."/>
            <person name="Dettman J."/>
            <person name="Nalam V."/>
            <person name="Broders K.D."/>
        </authorList>
    </citation>
    <scope>NUCLEOTIDE SEQUENCE [LARGE SCALE GENOMIC DNA]</scope>
    <source>
        <strain evidence="2 3">LM576</strain>
    </source>
</reference>
<accession>A0A9P7PV06</accession>
<gene>
    <name evidence="2" type="ORF">E4U13_006561</name>
</gene>
<evidence type="ECO:0000313" key="2">
    <source>
        <dbReference type="EMBL" id="KAG6108216.1"/>
    </source>
</evidence>
<dbReference type="AlphaFoldDB" id="A0A9P7PV06"/>
<organism evidence="2 3">
    <name type="scientific">Claviceps humidiphila</name>
    <dbReference type="NCBI Taxonomy" id="1294629"/>
    <lineage>
        <taxon>Eukaryota</taxon>
        <taxon>Fungi</taxon>
        <taxon>Dikarya</taxon>
        <taxon>Ascomycota</taxon>
        <taxon>Pezizomycotina</taxon>
        <taxon>Sordariomycetes</taxon>
        <taxon>Hypocreomycetidae</taxon>
        <taxon>Hypocreales</taxon>
        <taxon>Clavicipitaceae</taxon>
        <taxon>Claviceps</taxon>
    </lineage>
</organism>
<proteinExistence type="predicted"/>
<protein>
    <submittedName>
        <fullName evidence="2">Uncharacterized protein</fullName>
    </submittedName>
</protein>
<feature type="region of interest" description="Disordered" evidence="1">
    <location>
        <begin position="1"/>
        <end position="55"/>
    </location>
</feature>
<evidence type="ECO:0000313" key="3">
    <source>
        <dbReference type="Proteomes" id="UP000732380"/>
    </source>
</evidence>
<feature type="compositionally biased region" description="Basic and acidic residues" evidence="1">
    <location>
        <begin position="26"/>
        <end position="49"/>
    </location>
</feature>
<name>A0A9P7PV06_9HYPO</name>
<keyword evidence="3" id="KW-1185">Reference proteome</keyword>
<sequence length="98" mass="10931">MHDTPTVPRRLEGPQNVCSVNQNTKGDARDRPDNEARDHPGNDASESRLTRNRNRKIVGYDTKKLPPSALEALEWYSVNGPNGAVEKVGPIIDKIKEK</sequence>
<dbReference type="Proteomes" id="UP000732380">
    <property type="component" value="Unassembled WGS sequence"/>
</dbReference>
<comment type="caution">
    <text evidence="2">The sequence shown here is derived from an EMBL/GenBank/DDBJ whole genome shotgun (WGS) entry which is preliminary data.</text>
</comment>